<evidence type="ECO:0000313" key="2">
    <source>
        <dbReference type="Proteomes" id="UP001162992"/>
    </source>
</evidence>
<reference evidence="2" key="1">
    <citation type="journal article" date="2024" name="Proc. Natl. Acad. Sci. U.S.A.">
        <title>Extraordinary preservation of gene collinearity over three hundred million years revealed in homosporous lycophytes.</title>
        <authorList>
            <person name="Li C."/>
            <person name="Wickell D."/>
            <person name="Kuo L.Y."/>
            <person name="Chen X."/>
            <person name="Nie B."/>
            <person name="Liao X."/>
            <person name="Peng D."/>
            <person name="Ji J."/>
            <person name="Jenkins J."/>
            <person name="Williams M."/>
            <person name="Shu S."/>
            <person name="Plott C."/>
            <person name="Barry K."/>
            <person name="Rajasekar S."/>
            <person name="Grimwood J."/>
            <person name="Han X."/>
            <person name="Sun S."/>
            <person name="Hou Z."/>
            <person name="He W."/>
            <person name="Dai G."/>
            <person name="Sun C."/>
            <person name="Schmutz J."/>
            <person name="Leebens-Mack J.H."/>
            <person name="Li F.W."/>
            <person name="Wang L."/>
        </authorList>
    </citation>
    <scope>NUCLEOTIDE SEQUENCE [LARGE SCALE GENOMIC DNA]</scope>
    <source>
        <strain evidence="2">cv. PW_Plant_1</strain>
    </source>
</reference>
<dbReference type="Proteomes" id="UP001162992">
    <property type="component" value="Chromosome 18"/>
</dbReference>
<accession>A0ACC2B2P6</accession>
<evidence type="ECO:0000313" key="1">
    <source>
        <dbReference type="EMBL" id="KAJ7524068.1"/>
    </source>
</evidence>
<name>A0ACC2B2P6_DIPCM</name>
<sequence length="162" mass="18257">MRKHSRPIQVGNDGEPVTKKRLLESAPSEAWLSESEWCADDEVTQKITITSSEYKLLENNVFVEEETKVESRPESYGEHLSEDPCTVTDCSAVFAPFQNKEISEITLDGQANFEELTSISDANKAASPNYILSSGRQGQKDSDKRVPNIDDEFEKYFAELMI</sequence>
<comment type="caution">
    <text evidence="1">The sequence shown here is derived from an EMBL/GenBank/DDBJ whole genome shotgun (WGS) entry which is preliminary data.</text>
</comment>
<gene>
    <name evidence="1" type="ORF">O6H91_18G076100</name>
</gene>
<organism evidence="1 2">
    <name type="scientific">Diphasiastrum complanatum</name>
    <name type="common">Issler's clubmoss</name>
    <name type="synonym">Lycopodium complanatum</name>
    <dbReference type="NCBI Taxonomy" id="34168"/>
    <lineage>
        <taxon>Eukaryota</taxon>
        <taxon>Viridiplantae</taxon>
        <taxon>Streptophyta</taxon>
        <taxon>Embryophyta</taxon>
        <taxon>Tracheophyta</taxon>
        <taxon>Lycopodiopsida</taxon>
        <taxon>Lycopodiales</taxon>
        <taxon>Lycopodiaceae</taxon>
        <taxon>Lycopodioideae</taxon>
        <taxon>Diphasiastrum</taxon>
    </lineage>
</organism>
<keyword evidence="2" id="KW-1185">Reference proteome</keyword>
<proteinExistence type="predicted"/>
<protein>
    <submittedName>
        <fullName evidence="1">Uncharacterized protein</fullName>
    </submittedName>
</protein>
<dbReference type="EMBL" id="CM055109">
    <property type="protein sequence ID" value="KAJ7524068.1"/>
    <property type="molecule type" value="Genomic_DNA"/>
</dbReference>